<dbReference type="EMBL" id="CCAZ020000001">
    <property type="protein sequence ID" value="CEG08643.1"/>
    <property type="molecule type" value="Genomic_DNA"/>
</dbReference>
<comment type="caution">
    <text evidence="2">The sequence shown here is derived from an EMBL/GenBank/DDBJ whole genome shotgun (WGS) entry which is preliminary data.</text>
</comment>
<gene>
    <name evidence="2" type="ORF">BN961_02061</name>
</gene>
<organism evidence="2 3">
    <name type="scientific">Afipia felis</name>
    <name type="common">Cat scratch disease bacillus</name>
    <dbReference type="NCBI Taxonomy" id="1035"/>
    <lineage>
        <taxon>Bacteria</taxon>
        <taxon>Pseudomonadati</taxon>
        <taxon>Pseudomonadota</taxon>
        <taxon>Alphaproteobacteria</taxon>
        <taxon>Hyphomicrobiales</taxon>
        <taxon>Nitrobacteraceae</taxon>
        <taxon>Afipia</taxon>
    </lineage>
</organism>
<evidence type="ECO:0000313" key="2">
    <source>
        <dbReference type="EMBL" id="CEG08643.1"/>
    </source>
</evidence>
<proteinExistence type="predicted"/>
<sequence>MDVVAAGTIIAALDGARWSVSSLPLGGGLIQTQHGLLPVPAPATAALLKDFQWRNDGVSGERITPTGAAILKHLISMPATQLPEGRLMSTGIGAGTREFEQLPNILRVLVFEAGTQAESMVVATINFDIDDMTGEEIQVAADRIRQVDGVIDVTTGQRTGKKGRVATSFRVLAQPDRLDEINRQIFTETSTIGLRWHLEQRACLFRKSDSMPQEEGILRVKEVKRPDGSLSRKIESDDVALHSGLEKRRALKAKAERNQE</sequence>
<dbReference type="PANTHER" id="PTHR36566">
    <property type="entry name" value="NICKEL INSERTION PROTEIN-RELATED"/>
    <property type="match status" value="1"/>
</dbReference>
<dbReference type="Gene3D" id="3.30.70.1380">
    <property type="entry name" value="Transcriptional regulatory protein pf0864 domain like"/>
    <property type="match status" value="1"/>
</dbReference>
<evidence type="ECO:0008006" key="4">
    <source>
        <dbReference type="Google" id="ProtNLM"/>
    </source>
</evidence>
<evidence type="ECO:0000256" key="1">
    <source>
        <dbReference type="ARBA" id="ARBA00022596"/>
    </source>
</evidence>
<dbReference type="STRING" id="1035.BN961_02061"/>
<protein>
    <recommendedName>
        <fullName evidence="4">LarC family nickel insertion protein</fullName>
    </recommendedName>
</protein>
<dbReference type="Proteomes" id="UP000035762">
    <property type="component" value="Unassembled WGS sequence"/>
</dbReference>
<dbReference type="AlphaFoldDB" id="A0A090N7I1"/>
<keyword evidence="1" id="KW-0533">Nickel</keyword>
<reference evidence="2 3" key="1">
    <citation type="journal article" date="2014" name="Genome Announc.">
        <title>Genome Sequence of Afipia felis Strain 76713, Isolated in Hospital Water Using an Amoeba Co-Culture Procedure.</title>
        <authorList>
            <person name="Benamar S."/>
            <person name="La Scola B."/>
            <person name="Croce O."/>
        </authorList>
    </citation>
    <scope>NUCLEOTIDE SEQUENCE [LARGE SCALE GENOMIC DNA]</scope>
    <source>
        <strain evidence="2 3">76713</strain>
    </source>
</reference>
<dbReference type="PANTHER" id="PTHR36566:SF1">
    <property type="entry name" value="PYRIDINIUM-3,5-BISTHIOCARBOXYLIC ACID MONONUCLEOTIDE NICKEL INSERTION PROTEIN"/>
    <property type="match status" value="1"/>
</dbReference>
<keyword evidence="3" id="KW-1185">Reference proteome</keyword>
<evidence type="ECO:0000313" key="3">
    <source>
        <dbReference type="Proteomes" id="UP000035762"/>
    </source>
</evidence>
<dbReference type="Pfam" id="PF01969">
    <property type="entry name" value="Ni_insertion"/>
    <property type="match status" value="1"/>
</dbReference>
<dbReference type="InterPro" id="IPR002822">
    <property type="entry name" value="Ni_insertion"/>
</dbReference>
<accession>A0A090N7I1</accession>
<name>A0A090N7I1_AFIFE</name>